<reference evidence="1 2" key="1">
    <citation type="journal article" date="2021" name="Elife">
        <title>Chloroplast acquisition without the gene transfer in kleptoplastic sea slugs, Plakobranchus ocellatus.</title>
        <authorList>
            <person name="Maeda T."/>
            <person name="Takahashi S."/>
            <person name="Yoshida T."/>
            <person name="Shimamura S."/>
            <person name="Takaki Y."/>
            <person name="Nagai Y."/>
            <person name="Toyoda A."/>
            <person name="Suzuki Y."/>
            <person name="Arimoto A."/>
            <person name="Ishii H."/>
            <person name="Satoh N."/>
            <person name="Nishiyama T."/>
            <person name="Hasebe M."/>
            <person name="Maruyama T."/>
            <person name="Minagawa J."/>
            <person name="Obokata J."/>
            <person name="Shigenobu S."/>
        </authorList>
    </citation>
    <scope>NUCLEOTIDE SEQUENCE [LARGE SCALE GENOMIC DNA]</scope>
</reference>
<accession>A0AAV4IZ42</accession>
<comment type="caution">
    <text evidence="1">The sequence shown here is derived from an EMBL/GenBank/DDBJ whole genome shotgun (WGS) entry which is preliminary data.</text>
</comment>
<dbReference type="AlphaFoldDB" id="A0AAV4IZ42"/>
<evidence type="ECO:0000313" key="1">
    <source>
        <dbReference type="EMBL" id="GFS14900.1"/>
    </source>
</evidence>
<organism evidence="1 2">
    <name type="scientific">Elysia marginata</name>
    <dbReference type="NCBI Taxonomy" id="1093978"/>
    <lineage>
        <taxon>Eukaryota</taxon>
        <taxon>Metazoa</taxon>
        <taxon>Spiralia</taxon>
        <taxon>Lophotrochozoa</taxon>
        <taxon>Mollusca</taxon>
        <taxon>Gastropoda</taxon>
        <taxon>Heterobranchia</taxon>
        <taxon>Euthyneura</taxon>
        <taxon>Panpulmonata</taxon>
        <taxon>Sacoglossa</taxon>
        <taxon>Placobranchoidea</taxon>
        <taxon>Plakobranchidae</taxon>
        <taxon>Elysia</taxon>
    </lineage>
</organism>
<gene>
    <name evidence="1" type="ORF">ElyMa_004918500</name>
</gene>
<proteinExistence type="predicted"/>
<name>A0AAV4IZ42_9GAST</name>
<dbReference type="EMBL" id="BMAT01009855">
    <property type="protein sequence ID" value="GFS14900.1"/>
    <property type="molecule type" value="Genomic_DNA"/>
</dbReference>
<protein>
    <submittedName>
        <fullName evidence="1">Uncharacterized protein</fullName>
    </submittedName>
</protein>
<dbReference type="Proteomes" id="UP000762676">
    <property type="component" value="Unassembled WGS sequence"/>
</dbReference>
<sequence length="97" mass="10473">MKGIRGQVCTPATSVPGRRNPAKIFKAAGPAAFITSTSHLSMPGGGGGREEDMPKDFRDATVVPLFNLEDSKVVCGSYHTVKCLEGFGLRYLQPFYH</sequence>
<keyword evidence="2" id="KW-1185">Reference proteome</keyword>
<evidence type="ECO:0000313" key="2">
    <source>
        <dbReference type="Proteomes" id="UP000762676"/>
    </source>
</evidence>